<dbReference type="Gene3D" id="2.60.40.4270">
    <property type="entry name" value="Listeria-Bacteroides repeat domain"/>
    <property type="match status" value="2"/>
</dbReference>
<gene>
    <name evidence="12" type="ORF">AFZ32_00935</name>
</gene>
<evidence type="ECO:0000313" key="12">
    <source>
        <dbReference type="EMBL" id="PDK42416.1"/>
    </source>
</evidence>
<dbReference type="InterPro" id="IPR001611">
    <property type="entry name" value="Leu-rich_rpt"/>
</dbReference>
<keyword evidence="10" id="KW-0472">Membrane</keyword>
<keyword evidence="5" id="KW-0433">Leucine-rich repeat</keyword>
<dbReference type="Pfam" id="PF12354">
    <property type="entry name" value="Internalin_N"/>
    <property type="match status" value="1"/>
</dbReference>
<feature type="compositionally biased region" description="Polar residues" evidence="9">
    <location>
        <begin position="553"/>
        <end position="562"/>
    </location>
</feature>
<dbReference type="Pfam" id="PF09479">
    <property type="entry name" value="Flg_new"/>
    <property type="match status" value="2"/>
</dbReference>
<evidence type="ECO:0000256" key="10">
    <source>
        <dbReference type="SAM" id="Phobius"/>
    </source>
</evidence>
<dbReference type="PANTHER" id="PTHR46652">
    <property type="entry name" value="LEUCINE-RICH REPEAT AND IQ DOMAIN-CONTAINING PROTEIN 1-RELATED"/>
    <property type="match status" value="1"/>
</dbReference>
<dbReference type="Pfam" id="PF12799">
    <property type="entry name" value="LRR_4"/>
    <property type="match status" value="1"/>
</dbReference>
<dbReference type="RefSeq" id="WP_097349588.1">
    <property type="nucleotide sequence ID" value="NZ_NYPG01000001.1"/>
</dbReference>
<dbReference type="Gene3D" id="1.10.8.390">
    <property type="entry name" value="Internalin N-terminal Cap domain-like"/>
    <property type="match status" value="1"/>
</dbReference>
<evidence type="ECO:0000256" key="6">
    <source>
        <dbReference type="ARBA" id="ARBA00022729"/>
    </source>
</evidence>
<proteinExistence type="inferred from homology"/>
<dbReference type="PROSITE" id="PS51450">
    <property type="entry name" value="LRR"/>
    <property type="match status" value="4"/>
</dbReference>
<dbReference type="NCBIfam" id="TIGR02543">
    <property type="entry name" value="List_Bact_rpt"/>
    <property type="match status" value="2"/>
</dbReference>
<feature type="domain" description="Gram-positive cocci surface proteins LPxTG" evidence="11">
    <location>
        <begin position="560"/>
        <end position="593"/>
    </location>
</feature>
<dbReference type="SUPFAM" id="SSF52058">
    <property type="entry name" value="L domain-like"/>
    <property type="match status" value="1"/>
</dbReference>
<dbReference type="SMART" id="SM00369">
    <property type="entry name" value="LRR_TYP"/>
    <property type="match status" value="3"/>
</dbReference>
<comment type="subcellular location">
    <subcellularLocation>
        <location evidence="1">Secreted</location>
        <location evidence="1">Cell wall</location>
        <topology evidence="1">Peptidoglycan-anchor</topology>
    </subcellularLocation>
</comment>
<accession>A0ABX4IIQ5</accession>
<evidence type="ECO:0000259" key="11">
    <source>
        <dbReference type="PROSITE" id="PS50847"/>
    </source>
</evidence>
<comment type="caution">
    <text evidence="12">The sequence shown here is derived from an EMBL/GenBank/DDBJ whole genome shotgun (WGS) entry which is preliminary data.</text>
</comment>
<dbReference type="InterPro" id="IPR014755">
    <property type="entry name" value="Cu-Rt/internalin_Ig-like"/>
</dbReference>
<organism evidence="12 13">
    <name type="scientific">Listeria welshimeri</name>
    <dbReference type="NCBI Taxonomy" id="1643"/>
    <lineage>
        <taxon>Bacteria</taxon>
        <taxon>Bacillati</taxon>
        <taxon>Bacillota</taxon>
        <taxon>Bacilli</taxon>
        <taxon>Bacillales</taxon>
        <taxon>Listeriaceae</taxon>
        <taxon>Listeria</taxon>
    </lineage>
</organism>
<dbReference type="PROSITE" id="PS50847">
    <property type="entry name" value="GRAM_POS_ANCHORING"/>
    <property type="match status" value="1"/>
</dbReference>
<keyword evidence="4" id="KW-0964">Secreted</keyword>
<feature type="region of interest" description="Disordered" evidence="9">
    <location>
        <begin position="519"/>
        <end position="562"/>
    </location>
</feature>
<keyword evidence="6" id="KW-0732">Signal</keyword>
<dbReference type="InterPro" id="IPR019931">
    <property type="entry name" value="LPXTG_anchor"/>
</dbReference>
<keyword evidence="13" id="KW-1185">Reference proteome</keyword>
<dbReference type="InterPro" id="IPR050836">
    <property type="entry name" value="SDS22/Internalin_LRR"/>
</dbReference>
<dbReference type="Pfam" id="PF00746">
    <property type="entry name" value="Gram_pos_anchor"/>
    <property type="match status" value="1"/>
</dbReference>
<dbReference type="Proteomes" id="UP000219632">
    <property type="component" value="Unassembled WGS sequence"/>
</dbReference>
<dbReference type="NCBIfam" id="TIGR01167">
    <property type="entry name" value="LPXTG_anchor"/>
    <property type="match status" value="1"/>
</dbReference>
<dbReference type="Pfam" id="PF08191">
    <property type="entry name" value="LRR_adjacent"/>
    <property type="match status" value="1"/>
</dbReference>
<dbReference type="Gene3D" id="3.80.10.10">
    <property type="entry name" value="Ribonuclease Inhibitor"/>
    <property type="match status" value="2"/>
</dbReference>
<dbReference type="InterPro" id="IPR025875">
    <property type="entry name" value="Leu-rich_rpt_4"/>
</dbReference>
<dbReference type="InterPro" id="IPR012569">
    <property type="entry name" value="Inl_IR"/>
</dbReference>
<feature type="compositionally biased region" description="Polar residues" evidence="9">
    <location>
        <begin position="530"/>
        <end position="545"/>
    </location>
</feature>
<evidence type="ECO:0000313" key="13">
    <source>
        <dbReference type="Proteomes" id="UP000219632"/>
    </source>
</evidence>
<dbReference type="InterPro" id="IPR014756">
    <property type="entry name" value="Ig_E-set"/>
</dbReference>
<sequence length="593" mass="65118">MKTKCILLLRITQNLLALMLIAAVSMWIIIGNETEVQADTITQPTAINELFPDSDLAEVMRVELGKTSVNDIISQNELDTLTILNGGNKNIKSIEGIQYLNNLVKIDLNENDISNINNLAGLTNLKNLNLGENLQLKDITALSGLTTLTNFTVGSLELSDISALSNLANLTDLWIASPKLSNISALSNLTNLESLTVRISPISDFSPVANLINLRNLVLDQDGLKDSDLIYLNNLTKLTELSLIDNNISDIRSLVNLTSLTSLSLDDNQIKDISSLSGLANNLSYLNISGQNINNPIIPFQTDLSIPNNVIGIDGTLLDPLPDYISDEGKYNSPNITWNLPTYVPEVNYVYYQTIPISQGETAIFQGIVYQPLQEEALSYKVVFNIEGKETNEMVEVDSFLEEPATPTKEGYTFTGWYDAKIGGNKWDFASDTMPANDITLYAQFSINNYTATFNIDGKETSESVAYQNLVTEPTAPVKEGYTFTGWYDAKTGGNKWDFASDIMPANNITLYARFAKNTSPKNDKGTPAKGNNGSNTNMKLTASPNPIEGKTSKPSNKQLPSTGDENNFLPIFLGVLCISLASVLVFWRKKLK</sequence>
<keyword evidence="10" id="KW-1133">Transmembrane helix</keyword>
<evidence type="ECO:0000256" key="7">
    <source>
        <dbReference type="ARBA" id="ARBA00022737"/>
    </source>
</evidence>
<keyword evidence="10" id="KW-0812">Transmembrane</keyword>
<keyword evidence="7" id="KW-0677">Repeat</keyword>
<dbReference type="Gene3D" id="2.60.40.1220">
    <property type="match status" value="1"/>
</dbReference>
<evidence type="ECO:0000256" key="8">
    <source>
        <dbReference type="ARBA" id="ARBA00023088"/>
    </source>
</evidence>
<keyword evidence="8" id="KW-0572">Peptidoglycan-anchor</keyword>
<evidence type="ECO:0000256" key="9">
    <source>
        <dbReference type="SAM" id="MobiDB-lite"/>
    </source>
</evidence>
<dbReference type="InterPro" id="IPR042229">
    <property type="entry name" value="Listeria/Bacterioides_rpt_sf"/>
</dbReference>
<dbReference type="InterPro" id="IPR003591">
    <property type="entry name" value="Leu-rich_rpt_typical-subtyp"/>
</dbReference>
<evidence type="ECO:0000256" key="3">
    <source>
        <dbReference type="ARBA" id="ARBA00022512"/>
    </source>
</evidence>
<feature type="transmembrane region" description="Helical" evidence="10">
    <location>
        <begin position="569"/>
        <end position="588"/>
    </location>
</feature>
<evidence type="ECO:0000256" key="5">
    <source>
        <dbReference type="ARBA" id="ARBA00022614"/>
    </source>
</evidence>
<dbReference type="InterPro" id="IPR024634">
    <property type="entry name" value="Internalin_N"/>
</dbReference>
<reference evidence="12 13" key="1">
    <citation type="submission" date="2017-09" db="EMBL/GenBank/DDBJ databases">
        <title>Draft Genomes of 144 Listeria Monocytogenes isolates from foods.</title>
        <authorList>
            <person name="Wu C.H."/>
            <person name="Ng J."/>
            <person name="Kiang D."/>
            <person name="Chen C.-Y."/>
            <person name="Frink S."/>
            <person name="Lafrades M."/>
            <person name="Morales C."/>
            <person name="Park P."/>
            <person name="Zwick M."/>
        </authorList>
    </citation>
    <scope>NUCLEOTIDE SEQUENCE [LARGE SCALE GENOMIC DNA]</scope>
    <source>
        <strain evidence="12 13">CDPHFDLB-F14M01633.75-2</strain>
    </source>
</reference>
<dbReference type="PANTHER" id="PTHR46652:SF3">
    <property type="entry name" value="LEUCINE-RICH REPEAT-CONTAINING PROTEIN 9"/>
    <property type="match status" value="1"/>
</dbReference>
<dbReference type="InterPro" id="IPR032675">
    <property type="entry name" value="LRR_dom_sf"/>
</dbReference>
<name>A0ABX4IIQ5_LISWE</name>
<dbReference type="InterPro" id="IPR013378">
    <property type="entry name" value="InlB-like_B-rpt"/>
</dbReference>
<protein>
    <submittedName>
        <fullName evidence="12">Internalin</fullName>
    </submittedName>
</protein>
<feature type="transmembrane region" description="Helical" evidence="10">
    <location>
        <begin position="7"/>
        <end position="30"/>
    </location>
</feature>
<comment type="similarity">
    <text evidence="2">Belongs to the internalin family.</text>
</comment>
<dbReference type="EMBL" id="NYPG01000001">
    <property type="protein sequence ID" value="PDK42416.1"/>
    <property type="molecule type" value="Genomic_DNA"/>
</dbReference>
<evidence type="ECO:0000256" key="1">
    <source>
        <dbReference type="ARBA" id="ARBA00004168"/>
    </source>
</evidence>
<keyword evidence="3" id="KW-0134">Cell wall</keyword>
<dbReference type="SMART" id="SM00365">
    <property type="entry name" value="LRR_SD22"/>
    <property type="match status" value="5"/>
</dbReference>
<evidence type="ECO:0000256" key="4">
    <source>
        <dbReference type="ARBA" id="ARBA00022525"/>
    </source>
</evidence>
<dbReference type="SUPFAM" id="SSF81296">
    <property type="entry name" value="E set domains"/>
    <property type="match status" value="1"/>
</dbReference>
<evidence type="ECO:0000256" key="2">
    <source>
        <dbReference type="ARBA" id="ARBA00009432"/>
    </source>
</evidence>